<gene>
    <name evidence="3" type="ORF">SAMN05421753_1128</name>
</gene>
<keyword evidence="1" id="KW-0812">Transmembrane</keyword>
<dbReference type="RefSeq" id="WP_092051731.1">
    <property type="nucleotide sequence ID" value="NZ_FOQD01000012.1"/>
</dbReference>
<evidence type="ECO:0000259" key="2">
    <source>
        <dbReference type="Pfam" id="PF04773"/>
    </source>
</evidence>
<protein>
    <submittedName>
        <fullName evidence="3">FecR protein</fullName>
    </submittedName>
</protein>
<keyword evidence="1" id="KW-1133">Transmembrane helix</keyword>
<evidence type="ECO:0000256" key="1">
    <source>
        <dbReference type="SAM" id="Phobius"/>
    </source>
</evidence>
<name>A0A1I3KQI4_9PLAN</name>
<dbReference type="STRING" id="1576369.SAMN05421753_1128"/>
<dbReference type="AlphaFoldDB" id="A0A1I3KQI4"/>
<accession>A0A1I3KQI4</accession>
<feature type="domain" description="FecR protein" evidence="2">
    <location>
        <begin position="170"/>
        <end position="251"/>
    </location>
</feature>
<keyword evidence="4" id="KW-1185">Reference proteome</keyword>
<dbReference type="InterPro" id="IPR006860">
    <property type="entry name" value="FecR"/>
</dbReference>
<reference evidence="4" key="1">
    <citation type="submission" date="2016-10" db="EMBL/GenBank/DDBJ databases">
        <authorList>
            <person name="Varghese N."/>
            <person name="Submissions S."/>
        </authorList>
    </citation>
    <scope>NUCLEOTIDE SEQUENCE [LARGE SCALE GENOMIC DNA]</scope>
    <source>
        <strain evidence="4">DSM 26348</strain>
    </source>
</reference>
<feature type="transmembrane region" description="Helical" evidence="1">
    <location>
        <begin position="103"/>
        <end position="124"/>
    </location>
</feature>
<dbReference type="PANTHER" id="PTHR30273">
    <property type="entry name" value="PERIPLASMIC SIGNAL SENSOR AND SIGMA FACTOR ACTIVATOR FECR-RELATED"/>
    <property type="match status" value="1"/>
</dbReference>
<dbReference type="GO" id="GO:0016989">
    <property type="term" value="F:sigma factor antagonist activity"/>
    <property type="evidence" value="ECO:0007669"/>
    <property type="project" value="TreeGrafter"/>
</dbReference>
<dbReference type="Proteomes" id="UP000199518">
    <property type="component" value="Unassembled WGS sequence"/>
</dbReference>
<organism evidence="3 4">
    <name type="scientific">Planctomicrobium piriforme</name>
    <dbReference type="NCBI Taxonomy" id="1576369"/>
    <lineage>
        <taxon>Bacteria</taxon>
        <taxon>Pseudomonadati</taxon>
        <taxon>Planctomycetota</taxon>
        <taxon>Planctomycetia</taxon>
        <taxon>Planctomycetales</taxon>
        <taxon>Planctomycetaceae</taxon>
        <taxon>Planctomicrobium</taxon>
    </lineage>
</organism>
<sequence length="467" mass="50725">MTPKPVGPGTDSPFSDLLHAVLDGRATVGEWSQLSAILESNPAACDEYATHVALHARLRQVVSGHGSLMPLPLSCPISLDASQELSCPSPASRRSGGKRLLSLARLTGLTAALMVAVTAVWMTFNDQPPAAPSQLIANIWYFDSANDQSIATPIRTSRVSQGEEILLEQGFAEIMLNSGVTIRLSSPCRLTVDNQMLCTLGLGRAYVSVPPNAHGFQLRTLEAQITDYGTEFGVAVDADGKAKVAVVKGEIGVRTDDLATEMKLTTGQGVTIESKSLKRLYFVDEASFPTSRDNARLPLIVDVFDNVRDIESLRYYRVRPGAFEEEAPIYVDRGHEYNGVTSEGLPAYLRGAAYLMTFNGDKQLRDLELTVTLSAPADVYVLFDTRAPVPQWLQSEFQKMPEEVGVDEVSVSEGYERLDEGPGKSIDNRFSVWKKTVDHAGPVTVGAMAAATSYFSMYTIVAVPLEK</sequence>
<dbReference type="InterPro" id="IPR012373">
    <property type="entry name" value="Ferrdict_sens_TM"/>
</dbReference>
<evidence type="ECO:0000313" key="4">
    <source>
        <dbReference type="Proteomes" id="UP000199518"/>
    </source>
</evidence>
<keyword evidence="1" id="KW-0472">Membrane</keyword>
<evidence type="ECO:0000313" key="3">
    <source>
        <dbReference type="EMBL" id="SFI74598.1"/>
    </source>
</evidence>
<dbReference type="Pfam" id="PF04773">
    <property type="entry name" value="FecR"/>
    <property type="match status" value="1"/>
</dbReference>
<dbReference type="OrthoDB" id="256916at2"/>
<proteinExistence type="predicted"/>
<dbReference type="PANTHER" id="PTHR30273:SF2">
    <property type="entry name" value="PROTEIN FECR"/>
    <property type="match status" value="1"/>
</dbReference>
<dbReference type="EMBL" id="FOQD01000012">
    <property type="protein sequence ID" value="SFI74598.1"/>
    <property type="molecule type" value="Genomic_DNA"/>
</dbReference>
<dbReference type="Gene3D" id="2.60.120.1440">
    <property type="match status" value="1"/>
</dbReference>